<dbReference type="PANTHER" id="PTHR46558">
    <property type="entry name" value="TRACRIPTIONAL REGULATORY PROTEIN-RELATED-RELATED"/>
    <property type="match status" value="1"/>
</dbReference>
<organism evidence="3 4">
    <name type="scientific">Candidatus Limadaptatus stercoripullorum</name>
    <dbReference type="NCBI Taxonomy" id="2840846"/>
    <lineage>
        <taxon>Bacteria</taxon>
        <taxon>Bacillati</taxon>
        <taxon>Bacillota</taxon>
        <taxon>Clostridia</taxon>
        <taxon>Eubacteriales</taxon>
        <taxon>Candidatus Limadaptatus</taxon>
    </lineage>
</organism>
<dbReference type="GO" id="GO:0003677">
    <property type="term" value="F:DNA binding"/>
    <property type="evidence" value="ECO:0007669"/>
    <property type="project" value="UniProtKB-KW"/>
</dbReference>
<comment type="caution">
    <text evidence="3">The sequence shown here is derived from an EMBL/GenBank/DDBJ whole genome shotgun (WGS) entry which is preliminary data.</text>
</comment>
<evidence type="ECO:0000259" key="2">
    <source>
        <dbReference type="PROSITE" id="PS50943"/>
    </source>
</evidence>
<evidence type="ECO:0000256" key="1">
    <source>
        <dbReference type="ARBA" id="ARBA00023125"/>
    </source>
</evidence>
<gene>
    <name evidence="3" type="ORF">IAC73_05100</name>
</gene>
<dbReference type="InterPro" id="IPR010982">
    <property type="entry name" value="Lambda_DNA-bd_dom_sf"/>
</dbReference>
<feature type="domain" description="HTH cro/C1-type" evidence="2">
    <location>
        <begin position="9"/>
        <end position="63"/>
    </location>
</feature>
<dbReference type="EMBL" id="DVOE01000076">
    <property type="protein sequence ID" value="HIU99199.1"/>
    <property type="molecule type" value="Genomic_DNA"/>
</dbReference>
<dbReference type="Pfam" id="PF01381">
    <property type="entry name" value="HTH_3"/>
    <property type="match status" value="1"/>
</dbReference>
<evidence type="ECO:0000313" key="3">
    <source>
        <dbReference type="EMBL" id="HIU99199.1"/>
    </source>
</evidence>
<reference evidence="3" key="1">
    <citation type="submission" date="2020-10" db="EMBL/GenBank/DDBJ databases">
        <authorList>
            <person name="Gilroy R."/>
        </authorList>
    </citation>
    <scope>NUCLEOTIDE SEQUENCE</scope>
    <source>
        <strain evidence="3">10406</strain>
    </source>
</reference>
<dbReference type="InterPro" id="IPR001387">
    <property type="entry name" value="Cro/C1-type_HTH"/>
</dbReference>
<dbReference type="SMART" id="SM00530">
    <property type="entry name" value="HTH_XRE"/>
    <property type="match status" value="1"/>
</dbReference>
<dbReference type="Gene3D" id="1.10.260.40">
    <property type="entry name" value="lambda repressor-like DNA-binding domains"/>
    <property type="match status" value="1"/>
</dbReference>
<dbReference type="CDD" id="cd00093">
    <property type="entry name" value="HTH_XRE"/>
    <property type="match status" value="1"/>
</dbReference>
<dbReference type="Proteomes" id="UP000886857">
    <property type="component" value="Unassembled WGS sequence"/>
</dbReference>
<reference evidence="3" key="2">
    <citation type="journal article" date="2021" name="PeerJ">
        <title>Extensive microbial diversity within the chicken gut microbiome revealed by metagenomics and culture.</title>
        <authorList>
            <person name="Gilroy R."/>
            <person name="Ravi A."/>
            <person name="Getino M."/>
            <person name="Pursley I."/>
            <person name="Horton D.L."/>
            <person name="Alikhan N.F."/>
            <person name="Baker D."/>
            <person name="Gharbi K."/>
            <person name="Hall N."/>
            <person name="Watson M."/>
            <person name="Adriaenssens E.M."/>
            <person name="Foster-Nyarko E."/>
            <person name="Jarju S."/>
            <person name="Secka A."/>
            <person name="Antonio M."/>
            <person name="Oren A."/>
            <person name="Chaudhuri R.R."/>
            <person name="La Ragione R."/>
            <person name="Hildebrand F."/>
            <person name="Pallen M.J."/>
        </authorList>
    </citation>
    <scope>NUCLEOTIDE SEQUENCE</scope>
    <source>
        <strain evidence="3">10406</strain>
    </source>
</reference>
<dbReference type="PROSITE" id="PS50943">
    <property type="entry name" value="HTH_CROC1"/>
    <property type="match status" value="1"/>
</dbReference>
<dbReference type="AlphaFoldDB" id="A0A9D1SWC9"/>
<sequence length="69" mass="8010">MNIQVAQRIRELMKENGLTQVALAEKIGLRQNTISAWLLGKKEPSIRSLWLLADYFNTDIDYIVGRKDY</sequence>
<keyword evidence="1" id="KW-0238">DNA-binding</keyword>
<accession>A0A9D1SWC9</accession>
<name>A0A9D1SWC9_9FIRM</name>
<dbReference type="PANTHER" id="PTHR46558:SF11">
    <property type="entry name" value="HTH-TYPE TRANSCRIPTIONAL REGULATOR XRE"/>
    <property type="match status" value="1"/>
</dbReference>
<dbReference type="SUPFAM" id="SSF47413">
    <property type="entry name" value="lambda repressor-like DNA-binding domains"/>
    <property type="match status" value="1"/>
</dbReference>
<protein>
    <submittedName>
        <fullName evidence="3">Helix-turn-helix transcriptional regulator</fullName>
    </submittedName>
</protein>
<evidence type="ECO:0000313" key="4">
    <source>
        <dbReference type="Proteomes" id="UP000886857"/>
    </source>
</evidence>
<proteinExistence type="predicted"/>